<dbReference type="STRING" id="1300342.I596_3530"/>
<organism evidence="1 2">
    <name type="scientific">Dokdonella koreensis DS-123</name>
    <dbReference type="NCBI Taxonomy" id="1300342"/>
    <lineage>
        <taxon>Bacteria</taxon>
        <taxon>Pseudomonadati</taxon>
        <taxon>Pseudomonadota</taxon>
        <taxon>Gammaproteobacteria</taxon>
        <taxon>Lysobacterales</taxon>
        <taxon>Rhodanobacteraceae</taxon>
        <taxon>Dokdonella</taxon>
    </lineage>
</organism>
<accession>A0A160DXQ6</accession>
<dbReference type="EMBL" id="CP015249">
    <property type="protein sequence ID" value="ANB19518.1"/>
    <property type="molecule type" value="Genomic_DNA"/>
</dbReference>
<evidence type="ECO:0000313" key="2">
    <source>
        <dbReference type="Proteomes" id="UP000076830"/>
    </source>
</evidence>
<dbReference type="KEGG" id="dko:I596_3530"/>
<keyword evidence="2" id="KW-1185">Reference proteome</keyword>
<protein>
    <submittedName>
        <fullName evidence="1">Uncharacterized protein</fullName>
    </submittedName>
</protein>
<proteinExistence type="predicted"/>
<sequence>MDAVPSIRDWLWRGRSGTRGRPCRHGAVAPVVAAVMPPPADPRRRHVEFPITA</sequence>
<gene>
    <name evidence="1" type="ORF">I596_3530</name>
</gene>
<dbReference type="AlphaFoldDB" id="A0A160DXQ6"/>
<evidence type="ECO:0000313" key="1">
    <source>
        <dbReference type="EMBL" id="ANB19518.1"/>
    </source>
</evidence>
<reference evidence="1 2" key="1">
    <citation type="submission" date="2016-04" db="EMBL/GenBank/DDBJ databases">
        <title>Complete genome sequence of Dokdonella koreensis DS-123T.</title>
        <authorList>
            <person name="Kim J.F."/>
            <person name="Lee H."/>
            <person name="Kwak M.-J."/>
        </authorList>
    </citation>
    <scope>NUCLEOTIDE SEQUENCE [LARGE SCALE GENOMIC DNA]</scope>
    <source>
        <strain evidence="1 2">DS-123</strain>
    </source>
</reference>
<dbReference type="Proteomes" id="UP000076830">
    <property type="component" value="Chromosome"/>
</dbReference>
<name>A0A160DXQ6_9GAMM</name>